<protein>
    <submittedName>
        <fullName evidence="8">Mannosyl-oligosaccharide 1,2-alpha-mannosidase IA-like</fullName>
    </submittedName>
</protein>
<dbReference type="InterPro" id="IPR001382">
    <property type="entry name" value="Glyco_hydro_47"/>
</dbReference>
<dbReference type="Proteomes" id="UP000515129">
    <property type="component" value="Unplaced"/>
</dbReference>
<evidence type="ECO:0000256" key="3">
    <source>
        <dbReference type="ARBA" id="ARBA00007658"/>
    </source>
</evidence>
<keyword evidence="6" id="KW-0472">Membrane</keyword>
<dbReference type="InterPro" id="IPR012341">
    <property type="entry name" value="6hp_glycosidase-like_sf"/>
</dbReference>
<comment type="cofactor">
    <cofactor evidence="1">
        <name>Ca(2+)</name>
        <dbReference type="ChEBI" id="CHEBI:29108"/>
    </cofactor>
</comment>
<dbReference type="KEGG" id="caua:113079778"/>
<name>A0A6P6NF43_CARAU</name>
<keyword evidence="7" id="KW-1185">Reference proteome</keyword>
<evidence type="ECO:0000256" key="6">
    <source>
        <dbReference type="SAM" id="Phobius"/>
    </source>
</evidence>
<dbReference type="InterPro" id="IPR036026">
    <property type="entry name" value="Seven-hairpin_glycosidases"/>
</dbReference>
<evidence type="ECO:0000256" key="2">
    <source>
        <dbReference type="ARBA" id="ARBA00004922"/>
    </source>
</evidence>
<dbReference type="PANTHER" id="PTHR11742:SF31">
    <property type="entry name" value="MANNOSYL-OLIGOSACCHARIDE 1,2-ALPHA-MANNOSIDASE IA"/>
    <property type="match status" value="1"/>
</dbReference>
<keyword evidence="4" id="KW-0378">Hydrolase</keyword>
<evidence type="ECO:0000256" key="4">
    <source>
        <dbReference type="ARBA" id="ARBA00022801"/>
    </source>
</evidence>
<dbReference type="GeneID" id="113079778"/>
<dbReference type="AlphaFoldDB" id="A0A6P6NF43"/>
<dbReference type="RefSeq" id="XP_026107770.1">
    <property type="nucleotide sequence ID" value="XM_026251985.1"/>
</dbReference>
<dbReference type="Gene3D" id="1.50.10.10">
    <property type="match status" value="1"/>
</dbReference>
<dbReference type="GO" id="GO:0000139">
    <property type="term" value="C:Golgi membrane"/>
    <property type="evidence" value="ECO:0007669"/>
    <property type="project" value="TreeGrafter"/>
</dbReference>
<dbReference type="InterPro" id="IPR050749">
    <property type="entry name" value="Glycosyl_Hydrolase_47"/>
</dbReference>
<dbReference type="GO" id="GO:0070062">
    <property type="term" value="C:extracellular exosome"/>
    <property type="evidence" value="ECO:0007669"/>
    <property type="project" value="TreeGrafter"/>
</dbReference>
<proteinExistence type="inferred from homology"/>
<dbReference type="Pfam" id="PF01532">
    <property type="entry name" value="Glyco_hydro_47"/>
    <property type="match status" value="1"/>
</dbReference>
<evidence type="ECO:0000313" key="7">
    <source>
        <dbReference type="Proteomes" id="UP000515129"/>
    </source>
</evidence>
<evidence type="ECO:0000256" key="5">
    <source>
        <dbReference type="ARBA" id="ARBA00023157"/>
    </source>
</evidence>
<gene>
    <name evidence="8" type="primary">LOC113079778</name>
</gene>
<dbReference type="GO" id="GO:0005509">
    <property type="term" value="F:calcium ion binding"/>
    <property type="evidence" value="ECO:0007669"/>
    <property type="project" value="InterPro"/>
</dbReference>
<keyword evidence="5" id="KW-1015">Disulfide bond</keyword>
<dbReference type="GO" id="GO:0005783">
    <property type="term" value="C:endoplasmic reticulum"/>
    <property type="evidence" value="ECO:0007669"/>
    <property type="project" value="TreeGrafter"/>
</dbReference>
<comment type="pathway">
    <text evidence="2">Protein modification; protein glycosylation.</text>
</comment>
<evidence type="ECO:0000313" key="8">
    <source>
        <dbReference type="RefSeq" id="XP_026107770.1"/>
    </source>
</evidence>
<feature type="transmembrane region" description="Helical" evidence="6">
    <location>
        <begin position="74"/>
        <end position="93"/>
    </location>
</feature>
<dbReference type="SUPFAM" id="SSF48225">
    <property type="entry name" value="Seven-hairpin glycosidases"/>
    <property type="match status" value="1"/>
</dbReference>
<keyword evidence="6" id="KW-1133">Transmembrane helix</keyword>
<dbReference type="GO" id="GO:0005975">
    <property type="term" value="P:carbohydrate metabolic process"/>
    <property type="evidence" value="ECO:0007669"/>
    <property type="project" value="InterPro"/>
</dbReference>
<reference evidence="8" key="1">
    <citation type="submission" date="2025-08" db="UniProtKB">
        <authorList>
            <consortium name="RefSeq"/>
        </authorList>
    </citation>
    <scope>IDENTIFICATION</scope>
    <source>
        <strain evidence="8">Wakin</strain>
        <tissue evidence="8">Muscle</tissue>
    </source>
</reference>
<evidence type="ECO:0000256" key="1">
    <source>
        <dbReference type="ARBA" id="ARBA00001913"/>
    </source>
</evidence>
<keyword evidence="6" id="KW-0812">Transmembrane</keyword>
<dbReference type="GO" id="GO:0004571">
    <property type="term" value="F:mannosyl-oligosaccharide 1,2-alpha-mannosidase activity"/>
    <property type="evidence" value="ECO:0007669"/>
    <property type="project" value="InterPro"/>
</dbReference>
<sequence>MEMYDEFEAATEWVERNLDFNMNAEISVFEVNIRFVGGLLSAYYLSGKEFRRGLEEREKKAREERAGRGLRRKLLSGFVFLSVFGTFAGLSALRDELQNTG</sequence>
<accession>A0A6P6NF43</accession>
<dbReference type="PANTHER" id="PTHR11742">
    <property type="entry name" value="MANNOSYL-OLIGOSACCHARIDE ALPHA-1,2-MANNOSIDASE-RELATED"/>
    <property type="match status" value="1"/>
</dbReference>
<organism evidence="7 8">
    <name type="scientific">Carassius auratus</name>
    <name type="common">Goldfish</name>
    <dbReference type="NCBI Taxonomy" id="7957"/>
    <lineage>
        <taxon>Eukaryota</taxon>
        <taxon>Metazoa</taxon>
        <taxon>Chordata</taxon>
        <taxon>Craniata</taxon>
        <taxon>Vertebrata</taxon>
        <taxon>Euteleostomi</taxon>
        <taxon>Actinopterygii</taxon>
        <taxon>Neopterygii</taxon>
        <taxon>Teleostei</taxon>
        <taxon>Ostariophysi</taxon>
        <taxon>Cypriniformes</taxon>
        <taxon>Cyprinidae</taxon>
        <taxon>Cyprininae</taxon>
        <taxon>Carassius</taxon>
    </lineage>
</organism>
<comment type="similarity">
    <text evidence="3">Belongs to the glycosyl hydrolase 47 family.</text>
</comment>
<dbReference type="OrthoDB" id="8958194at2759"/>